<dbReference type="EMBL" id="JAAAJB010001149">
    <property type="protein sequence ID" value="KAG0248838.1"/>
    <property type="molecule type" value="Genomic_DNA"/>
</dbReference>
<evidence type="ECO:0000313" key="2">
    <source>
        <dbReference type="Proteomes" id="UP000807716"/>
    </source>
</evidence>
<evidence type="ECO:0000313" key="1">
    <source>
        <dbReference type="EMBL" id="KAG0248838.1"/>
    </source>
</evidence>
<dbReference type="AlphaFoldDB" id="A0A9P6TWD3"/>
<reference evidence="1" key="1">
    <citation type="journal article" date="2020" name="Fungal Divers.">
        <title>Resolving the Mortierellaceae phylogeny through synthesis of multi-gene phylogenetics and phylogenomics.</title>
        <authorList>
            <person name="Vandepol N."/>
            <person name="Liber J."/>
            <person name="Desiro A."/>
            <person name="Na H."/>
            <person name="Kennedy M."/>
            <person name="Barry K."/>
            <person name="Grigoriev I.V."/>
            <person name="Miller A.N."/>
            <person name="O'Donnell K."/>
            <person name="Stajich J.E."/>
            <person name="Bonito G."/>
        </authorList>
    </citation>
    <scope>NUCLEOTIDE SEQUENCE</scope>
    <source>
        <strain evidence="1">BC1065</strain>
    </source>
</reference>
<accession>A0A9P6TWD3</accession>
<comment type="caution">
    <text evidence="1">The sequence shown here is derived from an EMBL/GenBank/DDBJ whole genome shotgun (WGS) entry which is preliminary data.</text>
</comment>
<organism evidence="1 2">
    <name type="scientific">Actinomortierella ambigua</name>
    <dbReference type="NCBI Taxonomy" id="1343610"/>
    <lineage>
        <taxon>Eukaryota</taxon>
        <taxon>Fungi</taxon>
        <taxon>Fungi incertae sedis</taxon>
        <taxon>Mucoromycota</taxon>
        <taxon>Mortierellomycotina</taxon>
        <taxon>Mortierellomycetes</taxon>
        <taxon>Mortierellales</taxon>
        <taxon>Mortierellaceae</taxon>
        <taxon>Actinomortierella</taxon>
    </lineage>
</organism>
<gene>
    <name evidence="1" type="ORF">DFQ27_000573</name>
</gene>
<feature type="non-terminal residue" evidence="1">
    <location>
        <position position="57"/>
    </location>
</feature>
<proteinExistence type="predicted"/>
<protein>
    <submittedName>
        <fullName evidence="1">Uncharacterized protein</fullName>
    </submittedName>
</protein>
<sequence>MEKTVVAGYEYAFEVRVHGHVVAEATGRRQVDAWSAVIQQALNILNEHPHYVMMHCT</sequence>
<keyword evidence="2" id="KW-1185">Reference proteome</keyword>
<dbReference type="Proteomes" id="UP000807716">
    <property type="component" value="Unassembled WGS sequence"/>
</dbReference>
<name>A0A9P6TWD3_9FUNG</name>